<keyword evidence="1" id="KW-1133">Transmembrane helix</keyword>
<protein>
    <submittedName>
        <fullName evidence="2">G_PROTEIN_RECEP_F1_2 domain-containing protein</fullName>
    </submittedName>
</protein>
<evidence type="ECO:0000256" key="1">
    <source>
        <dbReference type="SAM" id="Phobius"/>
    </source>
</evidence>
<reference evidence="2" key="1">
    <citation type="submission" date="2019-11" db="UniProtKB">
        <authorList>
            <consortium name="WormBaseParasite"/>
        </authorList>
    </citation>
    <scope>IDENTIFICATION</scope>
</reference>
<proteinExistence type="predicted"/>
<sequence>LTPACPSHHSWRFSTTAAVAWSTHIRTRRHVFCVCAFRGRIVDLKKAIILNMSFLGIIAVALAICQTAYAITLQEGMADKEKYIFYDTSPFNVGMHAGLALLITYGILGTFTPTVMIITKILEKRRQRRKRTMSH</sequence>
<keyword evidence="1" id="KW-0472">Membrane</keyword>
<feature type="transmembrane region" description="Helical" evidence="1">
    <location>
        <begin position="48"/>
        <end position="73"/>
    </location>
</feature>
<dbReference type="WBParaSite" id="MCU_006777-RA">
    <property type="protein sequence ID" value="MCU_006777-RA"/>
    <property type="gene ID" value="MCU_006777"/>
</dbReference>
<organism evidence="2">
    <name type="scientific">Mesocestoides corti</name>
    <name type="common">Flatworm</name>
    <dbReference type="NCBI Taxonomy" id="53468"/>
    <lineage>
        <taxon>Eukaryota</taxon>
        <taxon>Metazoa</taxon>
        <taxon>Spiralia</taxon>
        <taxon>Lophotrochozoa</taxon>
        <taxon>Platyhelminthes</taxon>
        <taxon>Cestoda</taxon>
        <taxon>Eucestoda</taxon>
        <taxon>Cyclophyllidea</taxon>
        <taxon>Mesocestoididae</taxon>
        <taxon>Mesocestoides</taxon>
    </lineage>
</organism>
<dbReference type="AlphaFoldDB" id="A0A5K3FEE8"/>
<keyword evidence="1" id="KW-0812">Transmembrane</keyword>
<feature type="transmembrane region" description="Helical" evidence="1">
    <location>
        <begin position="93"/>
        <end position="122"/>
    </location>
</feature>
<evidence type="ECO:0000313" key="2">
    <source>
        <dbReference type="WBParaSite" id="MCU_006777-RA"/>
    </source>
</evidence>
<accession>A0A5K3FEE8</accession>
<name>A0A5K3FEE8_MESCO</name>